<accession>A0ABR2YBM4</accession>
<protein>
    <recommendedName>
        <fullName evidence="2">Rhodanese domain-containing protein</fullName>
    </recommendedName>
</protein>
<evidence type="ECO:0000256" key="1">
    <source>
        <dbReference type="SAM" id="MobiDB-lite"/>
    </source>
</evidence>
<sequence length="519" mass="51573">MESRRSAGNIGVHGDTDRDGYAGSIRVVEAETDRRLPGTRENGAAIPSPAPGPVQGSAFDSFFSSKGDTVAGEGLSVPTDAADGLKRALGGATDAVSSAQDAAAAAASSLAEGASAQSKAAMDAASAAAGSLGASASEAASSLQDAASGAASSLQEAASGALSSVNEATSGAVDSALSVYKELADGLGEATSSVQESLAASTSAASSAAEAAAGSLPEPVRSALSVVGEPLGNAFGQVAGNPPLLAATLGAAVGLPALSWWRGRFGGYAGLLPPSAALDVLQNEDAVLVDMRSEDERVRDGVVGLRGALGKGAAVPLPYIGGDLARNVRNSNQLSFDIAATVVSGLAQVSNRTKLLVLDGGGSRNAIQLARTLRGVGLSRAYVVEGGYRQWLAEGLPAKEGASDYAASAADVIGERVALLAGTTGSSLGKPTTIVATSAAAGVTYLALFKTLLVLRWLGVFGLLATVSNRILSYSSPNDFVEDLQSVSGSISSLGSKAQKLVPAGIVRSYAVVDHDIGM</sequence>
<organism evidence="3 4">
    <name type="scientific">Coccomyxa subellipsoidea</name>
    <dbReference type="NCBI Taxonomy" id="248742"/>
    <lineage>
        <taxon>Eukaryota</taxon>
        <taxon>Viridiplantae</taxon>
        <taxon>Chlorophyta</taxon>
        <taxon>core chlorophytes</taxon>
        <taxon>Trebouxiophyceae</taxon>
        <taxon>Trebouxiophyceae incertae sedis</taxon>
        <taxon>Coccomyxaceae</taxon>
        <taxon>Coccomyxa</taxon>
    </lineage>
</organism>
<name>A0ABR2YBM4_9CHLO</name>
<dbReference type="InterPro" id="IPR001763">
    <property type="entry name" value="Rhodanese-like_dom"/>
</dbReference>
<dbReference type="InterPro" id="IPR036873">
    <property type="entry name" value="Rhodanese-like_dom_sf"/>
</dbReference>
<dbReference type="SUPFAM" id="SSF52821">
    <property type="entry name" value="Rhodanese/Cell cycle control phosphatase"/>
    <property type="match status" value="1"/>
</dbReference>
<comment type="caution">
    <text evidence="3">The sequence shown here is derived from an EMBL/GenBank/DDBJ whole genome shotgun (WGS) entry which is preliminary data.</text>
</comment>
<dbReference type="InterPro" id="IPR044690">
    <property type="entry name" value="CAS_plant"/>
</dbReference>
<evidence type="ECO:0000313" key="4">
    <source>
        <dbReference type="Proteomes" id="UP001491310"/>
    </source>
</evidence>
<feature type="region of interest" description="Disordered" evidence="1">
    <location>
        <begin position="1"/>
        <end position="55"/>
    </location>
</feature>
<feature type="compositionally biased region" description="Basic and acidic residues" evidence="1">
    <location>
        <begin position="28"/>
        <end position="38"/>
    </location>
</feature>
<feature type="domain" description="Rhodanese" evidence="2">
    <location>
        <begin position="282"/>
        <end position="400"/>
    </location>
</feature>
<dbReference type="SMART" id="SM00450">
    <property type="entry name" value="RHOD"/>
    <property type="match status" value="1"/>
</dbReference>
<dbReference type="Proteomes" id="UP001491310">
    <property type="component" value="Unassembled WGS sequence"/>
</dbReference>
<dbReference type="Pfam" id="PF00581">
    <property type="entry name" value="Rhodanese"/>
    <property type="match status" value="1"/>
</dbReference>
<evidence type="ECO:0000259" key="2">
    <source>
        <dbReference type="PROSITE" id="PS50206"/>
    </source>
</evidence>
<dbReference type="Gene3D" id="1.20.120.20">
    <property type="entry name" value="Apolipoprotein"/>
    <property type="match status" value="1"/>
</dbReference>
<dbReference type="PANTHER" id="PTHR34209">
    <property type="entry name" value="RHODANESE/CELL CYCLE CONTROL PHOSPHATASE SUPERFAMILY PROTEIN"/>
    <property type="match status" value="1"/>
</dbReference>
<proteinExistence type="predicted"/>
<dbReference type="Gene3D" id="3.40.250.10">
    <property type="entry name" value="Rhodanese-like domain"/>
    <property type="match status" value="1"/>
</dbReference>
<dbReference type="PROSITE" id="PS50206">
    <property type="entry name" value="RHODANESE_3"/>
    <property type="match status" value="1"/>
</dbReference>
<reference evidence="3 4" key="1">
    <citation type="journal article" date="2024" name="Nat. Commun.">
        <title>Phylogenomics reveals the evolutionary origins of lichenization in chlorophyte algae.</title>
        <authorList>
            <person name="Puginier C."/>
            <person name="Libourel C."/>
            <person name="Otte J."/>
            <person name="Skaloud P."/>
            <person name="Haon M."/>
            <person name="Grisel S."/>
            <person name="Petersen M."/>
            <person name="Berrin J.G."/>
            <person name="Delaux P.M."/>
            <person name="Dal Grande F."/>
            <person name="Keller J."/>
        </authorList>
    </citation>
    <scope>NUCLEOTIDE SEQUENCE [LARGE SCALE GENOMIC DNA]</scope>
    <source>
        <strain evidence="3 4">SAG 216-7</strain>
    </source>
</reference>
<evidence type="ECO:0000313" key="3">
    <source>
        <dbReference type="EMBL" id="KAK9901620.1"/>
    </source>
</evidence>
<keyword evidence="4" id="KW-1185">Reference proteome</keyword>
<gene>
    <name evidence="3" type="ORF">WJX75_005190</name>
</gene>
<dbReference type="EMBL" id="JALJOT010000017">
    <property type="protein sequence ID" value="KAK9901620.1"/>
    <property type="molecule type" value="Genomic_DNA"/>
</dbReference>
<dbReference type="PANTHER" id="PTHR34209:SF1">
    <property type="entry name" value="CALCIUM SENSING RECEPTOR, CHLOROPLASTIC"/>
    <property type="match status" value="1"/>
</dbReference>